<evidence type="ECO:0000313" key="6">
    <source>
        <dbReference type="Proteomes" id="UP000256388"/>
    </source>
</evidence>
<dbReference type="FunFam" id="3.20.20.140:FF:000014">
    <property type="entry name" value="5-methylthioadenosine/S-adenosylhomocysteine deaminase"/>
    <property type="match status" value="1"/>
</dbReference>
<dbReference type="InterPro" id="IPR050287">
    <property type="entry name" value="MTA/SAH_deaminase"/>
</dbReference>
<name>A0A347ZWH5_9CHLR</name>
<dbReference type="SUPFAM" id="SSF51556">
    <property type="entry name" value="Metallo-dependent hydrolases"/>
    <property type="match status" value="1"/>
</dbReference>
<keyword evidence="2" id="KW-0378">Hydrolase</keyword>
<dbReference type="PANTHER" id="PTHR43794">
    <property type="entry name" value="AMINOHYDROLASE SSNA-RELATED"/>
    <property type="match status" value="1"/>
</dbReference>
<sequence>MNKKLITNCDLLSFTNGKAEVFTGQDILIEGDRIQAIGDTGSLKVEPDVENIPADGLLAVPGFINTHAHTPMVLFRNLAEDVTPTAWFNDYIWPMESNLTEEDVYWGMQLGMAEMIENGITSVADHYFYVDTIARAVEDSGMRANLVWAVFGHEGEEKVDQTVEFIHRWQGKADGRITTWLGPHAPYTTSPEFLAMCARKAAENNVGIHIHVSETQPQVDLSLKEYGMTPVKQLKETGVLDVPTILGHCVYPQDDDFEILAAADTGVAIAPRTYMKHATAVTPIDRYWELGIPFGLATDGAASNNTMDIMEQMRLMALYSKYKSGDPTQMPISQVLDIAFRGSAKVFRQADKIGDLKPGLLADIALLRQDGLHNLPKSDPLAALVYSMRATDVDTVLCNGKVLMQGRKLLTLDKERIRKEVQSRLHRLSQRVPSARIAYYPT</sequence>
<feature type="domain" description="Amidohydrolase-related" evidence="4">
    <location>
        <begin position="59"/>
        <end position="402"/>
    </location>
</feature>
<gene>
    <name evidence="5" type="ORF">DFR64_2799</name>
</gene>
<keyword evidence="6" id="KW-1185">Reference proteome</keyword>
<reference evidence="5 6" key="1">
    <citation type="submission" date="2018-08" db="EMBL/GenBank/DDBJ databases">
        <title>Genomic Encyclopedia of Type Strains, Phase IV (KMG-IV): sequencing the most valuable type-strain genomes for metagenomic binning, comparative biology and taxonomic classification.</title>
        <authorList>
            <person name="Goeker M."/>
        </authorList>
    </citation>
    <scope>NUCLEOTIDE SEQUENCE [LARGE SCALE GENOMIC DNA]</scope>
    <source>
        <strain evidence="5 6">DSM 23923</strain>
    </source>
</reference>
<dbReference type="RefSeq" id="WP_116226066.1">
    <property type="nucleotide sequence ID" value="NZ_AP018437.1"/>
</dbReference>
<evidence type="ECO:0000256" key="2">
    <source>
        <dbReference type="ARBA" id="ARBA00022801"/>
    </source>
</evidence>
<evidence type="ECO:0000256" key="1">
    <source>
        <dbReference type="ARBA" id="ARBA00022723"/>
    </source>
</evidence>
<dbReference type="GO" id="GO:0019239">
    <property type="term" value="F:deaminase activity"/>
    <property type="evidence" value="ECO:0007669"/>
    <property type="project" value="UniProtKB-ARBA"/>
</dbReference>
<evidence type="ECO:0000313" key="5">
    <source>
        <dbReference type="EMBL" id="REG05399.1"/>
    </source>
</evidence>
<keyword evidence="1" id="KW-0479">Metal-binding</keyword>
<dbReference type="CDD" id="cd01298">
    <property type="entry name" value="ATZ_TRZ_like"/>
    <property type="match status" value="1"/>
</dbReference>
<dbReference type="InterPro" id="IPR006680">
    <property type="entry name" value="Amidohydro-rel"/>
</dbReference>
<dbReference type="GO" id="GO:0046872">
    <property type="term" value="F:metal ion binding"/>
    <property type="evidence" value="ECO:0007669"/>
    <property type="project" value="UniProtKB-KW"/>
</dbReference>
<evidence type="ECO:0000256" key="3">
    <source>
        <dbReference type="ARBA" id="ARBA00022833"/>
    </source>
</evidence>
<organism evidence="5 6">
    <name type="scientific">Pelolinea submarina</name>
    <dbReference type="NCBI Taxonomy" id="913107"/>
    <lineage>
        <taxon>Bacteria</taxon>
        <taxon>Bacillati</taxon>
        <taxon>Chloroflexota</taxon>
        <taxon>Anaerolineae</taxon>
        <taxon>Anaerolineales</taxon>
        <taxon>Anaerolineaceae</taxon>
        <taxon>Pelolinea</taxon>
    </lineage>
</organism>
<proteinExistence type="predicted"/>
<dbReference type="InterPro" id="IPR011059">
    <property type="entry name" value="Metal-dep_hydrolase_composite"/>
</dbReference>
<keyword evidence="3" id="KW-0862">Zinc</keyword>
<dbReference type="Gene3D" id="3.20.20.140">
    <property type="entry name" value="Metal-dependent hydrolases"/>
    <property type="match status" value="1"/>
</dbReference>
<protein>
    <submittedName>
        <fullName evidence="5">5-methylthioadenosine/S-adenosylhomocysteine deaminase</fullName>
    </submittedName>
</protein>
<dbReference type="GO" id="GO:0016814">
    <property type="term" value="F:hydrolase activity, acting on carbon-nitrogen (but not peptide) bonds, in cyclic amidines"/>
    <property type="evidence" value="ECO:0007669"/>
    <property type="project" value="UniProtKB-ARBA"/>
</dbReference>
<dbReference type="Proteomes" id="UP000256388">
    <property type="component" value="Unassembled WGS sequence"/>
</dbReference>
<comment type="caution">
    <text evidence="5">The sequence shown here is derived from an EMBL/GenBank/DDBJ whole genome shotgun (WGS) entry which is preliminary data.</text>
</comment>
<dbReference type="InterPro" id="IPR032466">
    <property type="entry name" value="Metal_Hydrolase"/>
</dbReference>
<dbReference type="Gene3D" id="2.30.40.10">
    <property type="entry name" value="Urease, subunit C, domain 1"/>
    <property type="match status" value="1"/>
</dbReference>
<dbReference type="OrthoDB" id="9807210at2"/>
<accession>A0A347ZWH5</accession>
<dbReference type="SUPFAM" id="SSF51338">
    <property type="entry name" value="Composite domain of metallo-dependent hydrolases"/>
    <property type="match status" value="2"/>
</dbReference>
<dbReference type="EMBL" id="QUMS01000005">
    <property type="protein sequence ID" value="REG05399.1"/>
    <property type="molecule type" value="Genomic_DNA"/>
</dbReference>
<dbReference type="AlphaFoldDB" id="A0A347ZWH5"/>
<dbReference type="Pfam" id="PF01979">
    <property type="entry name" value="Amidohydro_1"/>
    <property type="match status" value="1"/>
</dbReference>
<dbReference type="PANTHER" id="PTHR43794:SF11">
    <property type="entry name" value="AMIDOHYDROLASE-RELATED DOMAIN-CONTAINING PROTEIN"/>
    <property type="match status" value="1"/>
</dbReference>
<evidence type="ECO:0000259" key="4">
    <source>
        <dbReference type="Pfam" id="PF01979"/>
    </source>
</evidence>